<dbReference type="AlphaFoldDB" id="A0A9N9L0N2"/>
<dbReference type="InterPro" id="IPR018805">
    <property type="entry name" value="YJL171C/Tos1_C"/>
</dbReference>
<keyword evidence="4" id="KW-1185">Reference proteome</keyword>
<dbReference type="EMBL" id="CAJVRL010000064">
    <property type="protein sequence ID" value="CAG8955560.1"/>
    <property type="molecule type" value="Genomic_DNA"/>
</dbReference>
<organism evidence="3 4">
    <name type="scientific">Hymenoscyphus fraxineus</name>
    <dbReference type="NCBI Taxonomy" id="746836"/>
    <lineage>
        <taxon>Eukaryota</taxon>
        <taxon>Fungi</taxon>
        <taxon>Dikarya</taxon>
        <taxon>Ascomycota</taxon>
        <taxon>Pezizomycotina</taxon>
        <taxon>Leotiomycetes</taxon>
        <taxon>Helotiales</taxon>
        <taxon>Helotiaceae</taxon>
        <taxon>Hymenoscyphus</taxon>
    </lineage>
</organism>
<name>A0A9N9L0N2_9HELO</name>
<feature type="domain" description="Cell wall protein YJL171C/Tos1 C-terminal" evidence="2">
    <location>
        <begin position="42"/>
        <end position="100"/>
    </location>
</feature>
<feature type="compositionally biased region" description="Basic and acidic residues" evidence="1">
    <location>
        <begin position="11"/>
        <end position="22"/>
    </location>
</feature>
<comment type="caution">
    <text evidence="3">The sequence shown here is derived from an EMBL/GenBank/DDBJ whole genome shotgun (WGS) entry which is preliminary data.</text>
</comment>
<proteinExistence type="predicted"/>
<feature type="compositionally biased region" description="Basic residues" evidence="1">
    <location>
        <begin position="1"/>
        <end position="10"/>
    </location>
</feature>
<dbReference type="Pfam" id="PF10287">
    <property type="entry name" value="YJL171C_Tos1_C"/>
    <property type="match status" value="1"/>
</dbReference>
<evidence type="ECO:0000256" key="1">
    <source>
        <dbReference type="SAM" id="MobiDB-lite"/>
    </source>
</evidence>
<evidence type="ECO:0000313" key="4">
    <source>
        <dbReference type="Proteomes" id="UP000696280"/>
    </source>
</evidence>
<evidence type="ECO:0000313" key="3">
    <source>
        <dbReference type="EMBL" id="CAG8955560.1"/>
    </source>
</evidence>
<reference evidence="3" key="1">
    <citation type="submission" date="2021-07" db="EMBL/GenBank/DDBJ databases">
        <authorList>
            <person name="Durling M."/>
        </authorList>
    </citation>
    <scope>NUCLEOTIDE SEQUENCE</scope>
</reference>
<gene>
    <name evidence="3" type="ORF">HYFRA_00009514</name>
</gene>
<sequence length="167" mass="17703">MIGKKRPQRRKTSDGDQGCDKGVELYQPSDPCSEVSLSGFLIFCSQFGDSLAYANCSGTGGAATPQIVFNAVVPSDAEITVMLEKKCKETSCVQLRRHHSENISWCGAQGLGNSMARACVEGGAKAIVIFHADPDLGVESAAELHKATISTIQPTSLQQSRGVNEGL</sequence>
<protein>
    <recommendedName>
        <fullName evidence="2">Cell wall protein YJL171C/Tos1 C-terminal domain-containing protein</fullName>
    </recommendedName>
</protein>
<dbReference type="Proteomes" id="UP000696280">
    <property type="component" value="Unassembled WGS sequence"/>
</dbReference>
<accession>A0A9N9L0N2</accession>
<feature type="region of interest" description="Disordered" evidence="1">
    <location>
        <begin position="1"/>
        <end position="22"/>
    </location>
</feature>
<evidence type="ECO:0000259" key="2">
    <source>
        <dbReference type="Pfam" id="PF10287"/>
    </source>
</evidence>